<evidence type="ECO:0000313" key="2">
    <source>
        <dbReference type="EMBL" id="CAF4892085.1"/>
    </source>
</evidence>
<keyword evidence="3" id="KW-1185">Reference proteome</keyword>
<accession>A0A821UL06</accession>
<dbReference type="AlphaFoldDB" id="A0A821UL06"/>
<comment type="caution">
    <text evidence="2">The sequence shown here is derived from an EMBL/GenBank/DDBJ whole genome shotgun (WGS) entry which is preliminary data.</text>
</comment>
<feature type="region of interest" description="Disordered" evidence="1">
    <location>
        <begin position="1"/>
        <end position="72"/>
    </location>
</feature>
<dbReference type="Proteomes" id="UP000663873">
    <property type="component" value="Unassembled WGS sequence"/>
</dbReference>
<dbReference type="EMBL" id="CAJOBP010073768">
    <property type="protein sequence ID" value="CAF4892085.1"/>
    <property type="molecule type" value="Genomic_DNA"/>
</dbReference>
<evidence type="ECO:0000313" key="3">
    <source>
        <dbReference type="Proteomes" id="UP000663873"/>
    </source>
</evidence>
<name>A0A821UL06_9BILA</name>
<proteinExistence type="predicted"/>
<protein>
    <submittedName>
        <fullName evidence="2">Uncharacterized protein</fullName>
    </submittedName>
</protein>
<sequence length="72" mass="7743">MMTQRLDVPIPPTPMSIPQSSTSPIPTSSSPFHQQRLSSTLSPTTSMAQLTTNSPPVASLQPDPLKNKLTEI</sequence>
<feature type="non-terminal residue" evidence="2">
    <location>
        <position position="72"/>
    </location>
</feature>
<feature type="compositionally biased region" description="Polar residues" evidence="1">
    <location>
        <begin position="32"/>
        <end position="56"/>
    </location>
</feature>
<evidence type="ECO:0000256" key="1">
    <source>
        <dbReference type="SAM" id="MobiDB-lite"/>
    </source>
</evidence>
<feature type="compositionally biased region" description="Low complexity" evidence="1">
    <location>
        <begin position="16"/>
        <end position="31"/>
    </location>
</feature>
<reference evidence="2" key="1">
    <citation type="submission" date="2021-02" db="EMBL/GenBank/DDBJ databases">
        <authorList>
            <person name="Nowell W R."/>
        </authorList>
    </citation>
    <scope>NUCLEOTIDE SEQUENCE</scope>
</reference>
<organism evidence="2 3">
    <name type="scientific">Rotaria socialis</name>
    <dbReference type="NCBI Taxonomy" id="392032"/>
    <lineage>
        <taxon>Eukaryota</taxon>
        <taxon>Metazoa</taxon>
        <taxon>Spiralia</taxon>
        <taxon>Gnathifera</taxon>
        <taxon>Rotifera</taxon>
        <taxon>Eurotatoria</taxon>
        <taxon>Bdelloidea</taxon>
        <taxon>Philodinida</taxon>
        <taxon>Philodinidae</taxon>
        <taxon>Rotaria</taxon>
    </lineage>
</organism>
<gene>
    <name evidence="2" type="ORF">UJA718_LOCUS45135</name>
</gene>